<name>A0A7W7PEU6_STRNE</name>
<dbReference type="NCBIfam" id="NF038373">
    <property type="entry name" value="cittilin_RiPP"/>
    <property type="match status" value="1"/>
</dbReference>
<comment type="caution">
    <text evidence="1">The sequence shown here is derived from an EMBL/GenBank/DDBJ whole genome shotgun (WGS) entry which is preliminary data.</text>
</comment>
<reference evidence="1 2" key="1">
    <citation type="submission" date="2020-08" db="EMBL/GenBank/DDBJ databases">
        <title>Genomic Encyclopedia of Type Strains, Phase III (KMG-III): the genomes of soil and plant-associated and newly described type strains.</title>
        <authorList>
            <person name="Whitman W."/>
        </authorList>
    </citation>
    <scope>NUCLEOTIDE SEQUENCE [LARGE SCALE GENOMIC DNA]</scope>
    <source>
        <strain evidence="1 2">CECT 3265</strain>
    </source>
</reference>
<evidence type="ECO:0000313" key="2">
    <source>
        <dbReference type="Proteomes" id="UP000556436"/>
    </source>
</evidence>
<sequence length="51" mass="5833">MPTVNSTRRGNHTAGGPDEKEVFAMRKMILTGALFARLTRKDRLTLPYSYY</sequence>
<gene>
    <name evidence="1" type="ORF">FHS38_002039</name>
</gene>
<dbReference type="EMBL" id="JACHJG010000003">
    <property type="protein sequence ID" value="MBB4886010.1"/>
    <property type="molecule type" value="Genomic_DNA"/>
</dbReference>
<dbReference type="AlphaFoldDB" id="A0A7W7PEU6"/>
<accession>A0A7W7PEU6</accession>
<evidence type="ECO:0000313" key="1">
    <source>
        <dbReference type="EMBL" id="MBB4886010.1"/>
    </source>
</evidence>
<organism evidence="1 2">
    <name type="scientific">Streptomyces netropsis</name>
    <name type="common">Streptoverticillium netropsis</name>
    <dbReference type="NCBI Taxonomy" id="55404"/>
    <lineage>
        <taxon>Bacteria</taxon>
        <taxon>Bacillati</taxon>
        <taxon>Actinomycetota</taxon>
        <taxon>Actinomycetes</taxon>
        <taxon>Kitasatosporales</taxon>
        <taxon>Streptomycetaceae</taxon>
        <taxon>Streptomyces</taxon>
    </lineage>
</organism>
<protein>
    <submittedName>
        <fullName evidence="1">Uncharacterized protein</fullName>
    </submittedName>
</protein>
<keyword evidence="2" id="KW-1185">Reference proteome</keyword>
<dbReference type="Proteomes" id="UP000556436">
    <property type="component" value="Unassembled WGS sequence"/>
</dbReference>
<proteinExistence type="predicted"/>
<dbReference type="RefSeq" id="WP_184732975.1">
    <property type="nucleotide sequence ID" value="NZ_BMRW01000003.1"/>
</dbReference>